<comment type="caution">
    <text evidence="1">The sequence shown here is derived from an EMBL/GenBank/DDBJ whole genome shotgun (WGS) entry which is preliminary data.</text>
</comment>
<evidence type="ECO:0000313" key="2">
    <source>
        <dbReference type="Proteomes" id="UP000522163"/>
    </source>
</evidence>
<organism evidence="1 2">
    <name type="scientific">Oribacterium sinus</name>
    <dbReference type="NCBI Taxonomy" id="237576"/>
    <lineage>
        <taxon>Bacteria</taxon>
        <taxon>Bacillati</taxon>
        <taxon>Bacillota</taxon>
        <taxon>Clostridia</taxon>
        <taxon>Lachnospirales</taxon>
        <taxon>Lachnospiraceae</taxon>
        <taxon>Oribacterium</taxon>
    </lineage>
</organism>
<dbReference type="GeneID" id="85013934"/>
<proteinExistence type="predicted"/>
<evidence type="ECO:0000313" key="1">
    <source>
        <dbReference type="EMBL" id="MBB6040405.1"/>
    </source>
</evidence>
<accession>A0A7W9SFH1</accession>
<dbReference type="AlphaFoldDB" id="A0A7W9SFH1"/>
<reference evidence="1 2" key="1">
    <citation type="submission" date="2020-08" db="EMBL/GenBank/DDBJ databases">
        <title>Genomic Encyclopedia of Type Strains, Phase IV (KMG-IV): sequencing the most valuable type-strain genomes for metagenomic binning, comparative biology and taxonomic classification.</title>
        <authorList>
            <person name="Goeker M."/>
        </authorList>
    </citation>
    <scope>NUCLEOTIDE SEQUENCE [LARGE SCALE GENOMIC DNA]</scope>
    <source>
        <strain evidence="1 2">DSM 17245</strain>
    </source>
</reference>
<dbReference type="EMBL" id="JACHHH010000002">
    <property type="protein sequence ID" value="MBB6040405.1"/>
    <property type="molecule type" value="Genomic_DNA"/>
</dbReference>
<name>A0A7W9SFH1_9FIRM</name>
<dbReference type="Proteomes" id="UP000522163">
    <property type="component" value="Unassembled WGS sequence"/>
</dbReference>
<sequence length="260" mass="28705">MRSVLGDRTAVFDDGGRKLSITKDGISVEGKKPFTLSFSEVGAILPMRYCNSNMLYSLIFRDLQGKNMSLPDLETDTKANGRGHNIAETKTLLLAFARNKLGAEFPNSIDSLDLPIGFNLKEKEIRLSGGCITGAKHSIPLTAIRRVKMVTNGTISNLGIYTKEKGGFFDFPDMSIPANELTLPILEAAMTRNTGVGIDFSRGDGFAQKTSEFMIIRFLSADFFINEDGSFSAEWQERVCDRISAYGYEEDTLLEQAILL</sequence>
<dbReference type="RefSeq" id="WP_183682224.1">
    <property type="nucleotide sequence ID" value="NZ_JACHHH010000002.1"/>
</dbReference>
<gene>
    <name evidence="1" type="ORF">HNQ46_000368</name>
</gene>
<protein>
    <submittedName>
        <fullName evidence="1">Uncharacterized protein</fullName>
    </submittedName>
</protein>